<organism evidence="1 2">
    <name type="scientific">Deinococcus ruber</name>
    <dbReference type="NCBI Taxonomy" id="1848197"/>
    <lineage>
        <taxon>Bacteria</taxon>
        <taxon>Thermotogati</taxon>
        <taxon>Deinococcota</taxon>
        <taxon>Deinococci</taxon>
        <taxon>Deinococcales</taxon>
        <taxon>Deinococcaceae</taxon>
        <taxon>Deinococcus</taxon>
    </lineage>
</organism>
<evidence type="ECO:0000313" key="1">
    <source>
        <dbReference type="EMBL" id="GGR31783.1"/>
    </source>
</evidence>
<reference evidence="1" key="1">
    <citation type="journal article" date="2014" name="Int. J. Syst. Evol. Microbiol.">
        <title>Complete genome sequence of Corynebacterium casei LMG S-19264T (=DSM 44701T), isolated from a smear-ripened cheese.</title>
        <authorList>
            <consortium name="US DOE Joint Genome Institute (JGI-PGF)"/>
            <person name="Walter F."/>
            <person name="Albersmeier A."/>
            <person name="Kalinowski J."/>
            <person name="Ruckert C."/>
        </authorList>
    </citation>
    <scope>NUCLEOTIDE SEQUENCE</scope>
    <source>
        <strain evidence="1">JCM 31311</strain>
    </source>
</reference>
<evidence type="ECO:0008006" key="3">
    <source>
        <dbReference type="Google" id="ProtNLM"/>
    </source>
</evidence>
<proteinExistence type="predicted"/>
<name>A0A918CPD0_9DEIO</name>
<dbReference type="EMBL" id="BMQL01000053">
    <property type="protein sequence ID" value="GGR31783.1"/>
    <property type="molecule type" value="Genomic_DNA"/>
</dbReference>
<reference evidence="1" key="2">
    <citation type="submission" date="2020-09" db="EMBL/GenBank/DDBJ databases">
        <authorList>
            <person name="Sun Q."/>
            <person name="Ohkuma M."/>
        </authorList>
    </citation>
    <scope>NUCLEOTIDE SEQUENCE</scope>
    <source>
        <strain evidence="1">JCM 31311</strain>
    </source>
</reference>
<dbReference type="AlphaFoldDB" id="A0A918CPD0"/>
<protein>
    <recommendedName>
        <fullName evidence="3">DUF2325 domain-containing protein</fullName>
    </recommendedName>
</protein>
<evidence type="ECO:0000313" key="2">
    <source>
        <dbReference type="Proteomes" id="UP000603865"/>
    </source>
</evidence>
<accession>A0A918CPD0</accession>
<dbReference type="Proteomes" id="UP000603865">
    <property type="component" value="Unassembled WGS sequence"/>
</dbReference>
<gene>
    <name evidence="1" type="ORF">GCM10008957_48010</name>
</gene>
<sequence>MFVEEHRSPVLDTSDVHVARTLLHGAHVTLLGGHPTHGQRTALMDAFQLATLDWIGVDEYTHGLHADSRIHPETALVILAVRWMAHAHHGLRDVAKRRAVPVMMHPGGLNPRSVAYQVVRQASEQLRQRV</sequence>
<keyword evidence="2" id="KW-1185">Reference proteome</keyword>
<comment type="caution">
    <text evidence="1">The sequence shown here is derived from an EMBL/GenBank/DDBJ whole genome shotgun (WGS) entry which is preliminary data.</text>
</comment>